<feature type="transmembrane region" description="Helical" evidence="1">
    <location>
        <begin position="173"/>
        <end position="198"/>
    </location>
</feature>
<keyword evidence="1" id="KW-0472">Membrane</keyword>
<feature type="transmembrane region" description="Helical" evidence="1">
    <location>
        <begin position="98"/>
        <end position="122"/>
    </location>
</feature>
<dbReference type="Pfam" id="PF04403">
    <property type="entry name" value="PqiA"/>
    <property type="match status" value="1"/>
</dbReference>
<protein>
    <submittedName>
        <fullName evidence="2">Paraquat-inducible protein A</fullName>
    </submittedName>
</protein>
<proteinExistence type="predicted"/>
<dbReference type="EMBL" id="UOFH01000233">
    <property type="protein sequence ID" value="VAW62890.1"/>
    <property type="molecule type" value="Genomic_DNA"/>
</dbReference>
<sequence>MSNDKNNQLMICHECDALQDVAHIPKGNTAFCVCCGERLFKNTVSAIETPLALIMACAILFIVANLYPVLQLSLAGIEREATLTGSALVFFMQGSPELAVVVLLTSVLLPGFCIFALLYILLSIYFKQCWIFARPLLVWVKRLLPWGMMDVFLLGILVALVKLVAFADVVLGLGFAAFVILILCYAAAISSIEVHLLWNALDNYASRKKYE</sequence>
<evidence type="ECO:0000313" key="2">
    <source>
        <dbReference type="EMBL" id="VAW62890.1"/>
    </source>
</evidence>
<dbReference type="InterPro" id="IPR007498">
    <property type="entry name" value="PqiA-like"/>
</dbReference>
<keyword evidence="1" id="KW-0812">Transmembrane</keyword>
<evidence type="ECO:0000256" key="1">
    <source>
        <dbReference type="SAM" id="Phobius"/>
    </source>
</evidence>
<keyword evidence="1" id="KW-1133">Transmembrane helix</keyword>
<organism evidence="2">
    <name type="scientific">hydrothermal vent metagenome</name>
    <dbReference type="NCBI Taxonomy" id="652676"/>
    <lineage>
        <taxon>unclassified sequences</taxon>
        <taxon>metagenomes</taxon>
        <taxon>ecological metagenomes</taxon>
    </lineage>
</organism>
<gene>
    <name evidence="2" type="ORF">MNBD_GAMMA08-2467</name>
</gene>
<reference evidence="2" key="1">
    <citation type="submission" date="2018-06" db="EMBL/GenBank/DDBJ databases">
        <authorList>
            <person name="Zhirakovskaya E."/>
        </authorList>
    </citation>
    <scope>NUCLEOTIDE SEQUENCE</scope>
</reference>
<name>A0A3B0XE73_9ZZZZ</name>
<accession>A0A3B0XE73</accession>
<feature type="transmembrane region" description="Helical" evidence="1">
    <location>
        <begin position="51"/>
        <end position="70"/>
    </location>
</feature>
<feature type="transmembrane region" description="Helical" evidence="1">
    <location>
        <begin position="143"/>
        <end position="167"/>
    </location>
</feature>
<dbReference type="AlphaFoldDB" id="A0A3B0XE73"/>